<evidence type="ECO:0000259" key="2">
    <source>
        <dbReference type="PROSITE" id="PS51819"/>
    </source>
</evidence>
<proteinExistence type="predicted"/>
<dbReference type="GO" id="GO:0016829">
    <property type="term" value="F:lyase activity"/>
    <property type="evidence" value="ECO:0007669"/>
    <property type="project" value="UniProtKB-KW"/>
</dbReference>
<protein>
    <submittedName>
        <fullName evidence="3">Enzyme related to lactoylglutathione lyase</fullName>
    </submittedName>
</protein>
<dbReference type="PROSITE" id="PS51819">
    <property type="entry name" value="VOC"/>
    <property type="match status" value="1"/>
</dbReference>
<keyword evidence="3" id="KW-0456">Lyase</keyword>
<evidence type="ECO:0000313" key="3">
    <source>
        <dbReference type="EMBL" id="MDQ0372695.1"/>
    </source>
</evidence>
<feature type="region of interest" description="Disordered" evidence="1">
    <location>
        <begin position="130"/>
        <end position="150"/>
    </location>
</feature>
<dbReference type="SUPFAM" id="SSF54593">
    <property type="entry name" value="Glyoxalase/Bleomycin resistance protein/Dihydroxybiphenyl dioxygenase"/>
    <property type="match status" value="1"/>
</dbReference>
<dbReference type="Gene3D" id="3.10.180.10">
    <property type="entry name" value="2,3-Dihydroxybiphenyl 1,2-Dioxygenase, domain 1"/>
    <property type="match status" value="1"/>
</dbReference>
<evidence type="ECO:0000256" key="1">
    <source>
        <dbReference type="SAM" id="MobiDB-lite"/>
    </source>
</evidence>
<sequence>MSEHEGRPDGLILGVDSVQIPVLDLDAALAFYRDRLGHELLWRTPTAAAVRLSRDRAELVLQLERPETEVDFLVASVDQAVTDVVAAGGTVVDPPFDIPVGRVARVADPFGTVLTLLDLRKGRYQTGADGRVTGVRRVSTGSDPGPAAGR</sequence>
<keyword evidence="4" id="KW-1185">Reference proteome</keyword>
<name>A0ABU0EBP7_9CELL</name>
<reference evidence="3 4" key="1">
    <citation type="submission" date="2023-07" db="EMBL/GenBank/DDBJ databases">
        <title>Sorghum-associated microbial communities from plants grown in Nebraska, USA.</title>
        <authorList>
            <person name="Schachtman D."/>
        </authorList>
    </citation>
    <scope>NUCLEOTIDE SEQUENCE [LARGE SCALE GENOMIC DNA]</scope>
    <source>
        <strain evidence="3 4">BE332</strain>
    </source>
</reference>
<accession>A0ABU0EBP7</accession>
<dbReference type="InterPro" id="IPR029068">
    <property type="entry name" value="Glyas_Bleomycin-R_OHBP_Dase"/>
</dbReference>
<dbReference type="InterPro" id="IPR037523">
    <property type="entry name" value="VOC_core"/>
</dbReference>
<dbReference type="InterPro" id="IPR004360">
    <property type="entry name" value="Glyas_Fos-R_dOase_dom"/>
</dbReference>
<dbReference type="Pfam" id="PF00903">
    <property type="entry name" value="Glyoxalase"/>
    <property type="match status" value="1"/>
</dbReference>
<dbReference type="EMBL" id="JAUSVB010000001">
    <property type="protein sequence ID" value="MDQ0372695.1"/>
    <property type="molecule type" value="Genomic_DNA"/>
</dbReference>
<dbReference type="Proteomes" id="UP001239626">
    <property type="component" value="Unassembled WGS sequence"/>
</dbReference>
<comment type="caution">
    <text evidence="3">The sequence shown here is derived from an EMBL/GenBank/DDBJ whole genome shotgun (WGS) entry which is preliminary data.</text>
</comment>
<feature type="domain" description="VOC" evidence="2">
    <location>
        <begin position="14"/>
        <end position="119"/>
    </location>
</feature>
<dbReference type="RefSeq" id="WP_307490310.1">
    <property type="nucleotide sequence ID" value="NZ_JAUSVB010000001.1"/>
</dbReference>
<organism evidence="3 4">
    <name type="scientific">Cellulomonas humilata</name>
    <dbReference type="NCBI Taxonomy" id="144055"/>
    <lineage>
        <taxon>Bacteria</taxon>
        <taxon>Bacillati</taxon>
        <taxon>Actinomycetota</taxon>
        <taxon>Actinomycetes</taxon>
        <taxon>Micrococcales</taxon>
        <taxon>Cellulomonadaceae</taxon>
        <taxon>Cellulomonas</taxon>
    </lineage>
</organism>
<evidence type="ECO:0000313" key="4">
    <source>
        <dbReference type="Proteomes" id="UP001239626"/>
    </source>
</evidence>
<gene>
    <name evidence="3" type="ORF">J2X26_000992</name>
</gene>